<name>A0ABQ1WLY5_9BACT</name>
<proteinExistence type="predicted"/>
<dbReference type="InterPro" id="IPR025345">
    <property type="entry name" value="DUF4249"/>
</dbReference>
<sequence length="280" mass="31295">MLSNVKRSLLARKLAGLLVLCGLASCNLEQNIDVDLPVLPAQLVVECYLEDGQIPRLTVTETVPYLSAPDPAVPTDVTVRLTLANGRVETLRFLPGQNAETGKFFTHTGLQKLVARPGETFRLEVTDTKGRRVTGTATMPRRIPIDSVQYEFNSLPPGQREAYVLTKFQDPVGVGNYYRLQIHRDSISEDPEIDYDVEDRLTDGKQITLGTSYRFDPNDTLLVTLYHFDRPYYLFRQSINDAQNANGNPFGQPSSIKSTVEGGVGVFTVLSYQRRQLVIK</sequence>
<evidence type="ECO:0000313" key="2">
    <source>
        <dbReference type="EMBL" id="GGG36175.1"/>
    </source>
</evidence>
<protein>
    <recommendedName>
        <fullName evidence="4">DUF4249 domain-containing protein</fullName>
    </recommendedName>
</protein>
<gene>
    <name evidence="2" type="ORF">GCM10011378_10600</name>
</gene>
<feature type="signal peptide" evidence="1">
    <location>
        <begin position="1"/>
        <end position="24"/>
    </location>
</feature>
<dbReference type="Pfam" id="PF14054">
    <property type="entry name" value="DUF4249"/>
    <property type="match status" value="1"/>
</dbReference>
<organism evidence="2 3">
    <name type="scientific">Hymenobacter glacieicola</name>
    <dbReference type="NCBI Taxonomy" id="1562124"/>
    <lineage>
        <taxon>Bacteria</taxon>
        <taxon>Pseudomonadati</taxon>
        <taxon>Bacteroidota</taxon>
        <taxon>Cytophagia</taxon>
        <taxon>Cytophagales</taxon>
        <taxon>Hymenobacteraceae</taxon>
        <taxon>Hymenobacter</taxon>
    </lineage>
</organism>
<dbReference type="EMBL" id="BMGS01000002">
    <property type="protein sequence ID" value="GGG36175.1"/>
    <property type="molecule type" value="Genomic_DNA"/>
</dbReference>
<dbReference type="PROSITE" id="PS51257">
    <property type="entry name" value="PROKAR_LIPOPROTEIN"/>
    <property type="match status" value="1"/>
</dbReference>
<reference evidence="3" key="1">
    <citation type="journal article" date="2019" name="Int. J. Syst. Evol. Microbiol.">
        <title>The Global Catalogue of Microorganisms (GCM) 10K type strain sequencing project: providing services to taxonomists for standard genome sequencing and annotation.</title>
        <authorList>
            <consortium name="The Broad Institute Genomics Platform"/>
            <consortium name="The Broad Institute Genome Sequencing Center for Infectious Disease"/>
            <person name="Wu L."/>
            <person name="Ma J."/>
        </authorList>
    </citation>
    <scope>NUCLEOTIDE SEQUENCE [LARGE SCALE GENOMIC DNA]</scope>
    <source>
        <strain evidence="3">CGMCC 1.12990</strain>
    </source>
</reference>
<comment type="caution">
    <text evidence="2">The sequence shown here is derived from an EMBL/GenBank/DDBJ whole genome shotgun (WGS) entry which is preliminary data.</text>
</comment>
<evidence type="ECO:0000256" key="1">
    <source>
        <dbReference type="SAM" id="SignalP"/>
    </source>
</evidence>
<keyword evidence="3" id="KW-1185">Reference proteome</keyword>
<evidence type="ECO:0008006" key="4">
    <source>
        <dbReference type="Google" id="ProtNLM"/>
    </source>
</evidence>
<dbReference type="RefSeq" id="WP_188556764.1">
    <property type="nucleotide sequence ID" value="NZ_BMGS01000002.1"/>
</dbReference>
<dbReference type="Proteomes" id="UP000601361">
    <property type="component" value="Unassembled WGS sequence"/>
</dbReference>
<accession>A0ABQ1WLY5</accession>
<feature type="chain" id="PRO_5045393971" description="DUF4249 domain-containing protein" evidence="1">
    <location>
        <begin position="25"/>
        <end position="280"/>
    </location>
</feature>
<evidence type="ECO:0000313" key="3">
    <source>
        <dbReference type="Proteomes" id="UP000601361"/>
    </source>
</evidence>
<keyword evidence="1" id="KW-0732">Signal</keyword>